<keyword evidence="1" id="KW-1133">Transmembrane helix</keyword>
<keyword evidence="1" id="KW-0472">Membrane</keyword>
<evidence type="ECO:0000256" key="1">
    <source>
        <dbReference type="SAM" id="Phobius"/>
    </source>
</evidence>
<accession>A0A0F3GHT8</accession>
<comment type="caution">
    <text evidence="2">The sequence shown here is derived from an EMBL/GenBank/DDBJ whole genome shotgun (WGS) entry which is preliminary data.</text>
</comment>
<dbReference type="EMBL" id="LACI01002721">
    <property type="protein sequence ID" value="KJU81387.1"/>
    <property type="molecule type" value="Genomic_DNA"/>
</dbReference>
<proteinExistence type="predicted"/>
<dbReference type="GO" id="GO:0016301">
    <property type="term" value="F:kinase activity"/>
    <property type="evidence" value="ECO:0007669"/>
    <property type="project" value="UniProtKB-KW"/>
</dbReference>
<evidence type="ECO:0000313" key="3">
    <source>
        <dbReference type="Proteomes" id="UP000033423"/>
    </source>
</evidence>
<sequence>MESKLLVSIAVGFFMWSFFDLITWLSHSSVAIMLSWMAVYFLEAMIFACSLYFTYVFINKKDVSFKMKFVIFLFLLPFIFLIPTRFGVKNFDAASCEAIQGNFIYYLYFIEVLFSIWIIAILIKKYKRTEKEFKKQIVYFGSGIVFFLVAFSWANIVGNITTSWKITQYGLFGMPVFLSFLAYLIVKFKTFNILK</sequence>
<dbReference type="AlphaFoldDB" id="A0A0F3GHT8"/>
<feature type="transmembrane region" description="Helical" evidence="1">
    <location>
        <begin position="69"/>
        <end position="88"/>
    </location>
</feature>
<evidence type="ECO:0000313" key="2">
    <source>
        <dbReference type="EMBL" id="KJU81387.1"/>
    </source>
</evidence>
<reference evidence="2 3" key="1">
    <citation type="submission" date="2015-02" db="EMBL/GenBank/DDBJ databases">
        <title>Single-cell genomics of uncultivated deep-branching MTB reveals a conserved set of magnetosome genes.</title>
        <authorList>
            <person name="Kolinko S."/>
            <person name="Richter M."/>
            <person name="Glockner F.O."/>
            <person name="Brachmann A."/>
            <person name="Schuler D."/>
        </authorList>
    </citation>
    <scope>NUCLEOTIDE SEQUENCE [LARGE SCALE GENOMIC DNA]</scope>
    <source>
        <strain evidence="2">TM-1</strain>
    </source>
</reference>
<feature type="transmembrane region" description="Helical" evidence="1">
    <location>
        <begin position="136"/>
        <end position="154"/>
    </location>
</feature>
<keyword evidence="2" id="KW-0418">Kinase</keyword>
<feature type="transmembrane region" description="Helical" evidence="1">
    <location>
        <begin position="166"/>
        <end position="186"/>
    </location>
</feature>
<keyword evidence="1" id="KW-0812">Transmembrane</keyword>
<name>A0A0F3GHT8_9BACT</name>
<protein>
    <submittedName>
        <fullName evidence="2">PAS/PAC sensor signal transduction histidine kinase</fullName>
    </submittedName>
</protein>
<organism evidence="2 3">
    <name type="scientific">Candidatus Magnetobacterium bavaricum</name>
    <dbReference type="NCBI Taxonomy" id="29290"/>
    <lineage>
        <taxon>Bacteria</taxon>
        <taxon>Pseudomonadati</taxon>
        <taxon>Nitrospirota</taxon>
        <taxon>Thermodesulfovibrionia</taxon>
        <taxon>Thermodesulfovibrionales</taxon>
        <taxon>Candidatus Magnetobacteriaceae</taxon>
        <taxon>Candidatus Magnetobacterium</taxon>
    </lineage>
</organism>
<keyword evidence="2" id="KW-0808">Transferase</keyword>
<feature type="transmembrane region" description="Helical" evidence="1">
    <location>
        <begin position="5"/>
        <end position="25"/>
    </location>
</feature>
<feature type="transmembrane region" description="Helical" evidence="1">
    <location>
        <begin position="103"/>
        <end position="124"/>
    </location>
</feature>
<gene>
    <name evidence="2" type="ORF">MBAV_006420</name>
</gene>
<dbReference type="Proteomes" id="UP000033423">
    <property type="component" value="Unassembled WGS sequence"/>
</dbReference>
<feature type="transmembrane region" description="Helical" evidence="1">
    <location>
        <begin position="37"/>
        <end position="57"/>
    </location>
</feature>
<keyword evidence="3" id="KW-1185">Reference proteome</keyword>